<organism evidence="2 3">
    <name type="scientific">Trifolium medium</name>
    <dbReference type="NCBI Taxonomy" id="97028"/>
    <lineage>
        <taxon>Eukaryota</taxon>
        <taxon>Viridiplantae</taxon>
        <taxon>Streptophyta</taxon>
        <taxon>Embryophyta</taxon>
        <taxon>Tracheophyta</taxon>
        <taxon>Spermatophyta</taxon>
        <taxon>Magnoliopsida</taxon>
        <taxon>eudicotyledons</taxon>
        <taxon>Gunneridae</taxon>
        <taxon>Pentapetalae</taxon>
        <taxon>rosids</taxon>
        <taxon>fabids</taxon>
        <taxon>Fabales</taxon>
        <taxon>Fabaceae</taxon>
        <taxon>Papilionoideae</taxon>
        <taxon>50 kb inversion clade</taxon>
        <taxon>NPAAA clade</taxon>
        <taxon>Hologalegina</taxon>
        <taxon>IRL clade</taxon>
        <taxon>Trifolieae</taxon>
        <taxon>Trifolium</taxon>
    </lineage>
</organism>
<feature type="region of interest" description="Disordered" evidence="1">
    <location>
        <begin position="19"/>
        <end position="46"/>
    </location>
</feature>
<evidence type="ECO:0000313" key="3">
    <source>
        <dbReference type="Proteomes" id="UP000265520"/>
    </source>
</evidence>
<reference evidence="2 3" key="1">
    <citation type="journal article" date="2018" name="Front. Plant Sci.">
        <title>Red Clover (Trifolium pratense) and Zigzag Clover (T. medium) - A Picture of Genomic Similarities and Differences.</title>
        <authorList>
            <person name="Dluhosova J."/>
            <person name="Istvanek J."/>
            <person name="Nedelnik J."/>
            <person name="Repkova J."/>
        </authorList>
    </citation>
    <scope>NUCLEOTIDE SEQUENCE [LARGE SCALE GENOMIC DNA]</scope>
    <source>
        <strain evidence="3">cv. 10/8</strain>
        <tissue evidence="2">Leaf</tissue>
    </source>
</reference>
<feature type="compositionally biased region" description="Basic and acidic residues" evidence="1">
    <location>
        <begin position="102"/>
        <end position="112"/>
    </location>
</feature>
<feature type="non-terminal residue" evidence="2">
    <location>
        <position position="1"/>
    </location>
</feature>
<evidence type="ECO:0000313" key="2">
    <source>
        <dbReference type="EMBL" id="MCI36566.1"/>
    </source>
</evidence>
<dbReference type="Proteomes" id="UP000265520">
    <property type="component" value="Unassembled WGS sequence"/>
</dbReference>
<feature type="non-terminal residue" evidence="2">
    <location>
        <position position="124"/>
    </location>
</feature>
<feature type="region of interest" description="Disordered" evidence="1">
    <location>
        <begin position="102"/>
        <end position="124"/>
    </location>
</feature>
<keyword evidence="3" id="KW-1185">Reference proteome</keyword>
<dbReference type="EMBL" id="LXQA010234991">
    <property type="protein sequence ID" value="MCI36566.1"/>
    <property type="molecule type" value="Genomic_DNA"/>
</dbReference>
<dbReference type="AlphaFoldDB" id="A0A392RM03"/>
<proteinExistence type="predicted"/>
<protein>
    <submittedName>
        <fullName evidence="2">Uncharacterized protein</fullName>
    </submittedName>
</protein>
<comment type="caution">
    <text evidence="2">The sequence shown here is derived from an EMBL/GenBank/DDBJ whole genome shotgun (WGS) entry which is preliminary data.</text>
</comment>
<sequence>YPFERDRNHHGRYQTRHSLERNYGSLRHRHHHQQRSDFPPASTCLIDDQRMDDGSYADRWQAVDDRRMCEIDFMRRQDREEHHRQFNSGEISRVQEMQVVRSNRDIGKEHRVSATYDQQGSDFK</sequence>
<accession>A0A392RM03</accession>
<feature type="compositionally biased region" description="Polar residues" evidence="1">
    <location>
        <begin position="115"/>
        <end position="124"/>
    </location>
</feature>
<evidence type="ECO:0000256" key="1">
    <source>
        <dbReference type="SAM" id="MobiDB-lite"/>
    </source>
</evidence>
<name>A0A392RM03_9FABA</name>